<reference evidence="1" key="1">
    <citation type="submission" date="2021-08" db="EMBL/GenBank/DDBJ databases">
        <title>Novel anaerobic bacterium isolated from sea squirt in East Sea, Republic of Korea.</title>
        <authorList>
            <person name="Nguyen T.H."/>
            <person name="Li Z."/>
            <person name="Lee Y.-J."/>
            <person name="Ko J."/>
            <person name="Kim S.-G."/>
        </authorList>
    </citation>
    <scope>NUCLEOTIDE SEQUENCE</scope>
    <source>
        <strain evidence="1">KCTC 25031</strain>
    </source>
</reference>
<proteinExistence type="predicted"/>
<evidence type="ECO:0000313" key="1">
    <source>
        <dbReference type="EMBL" id="QZE13732.1"/>
    </source>
</evidence>
<sequence length="375" mass="43285">MKYSFILFFMLLVSGCSLLKIETEQVPLTNYEVNIRELLQRQGVTSIELFNNHCDSLLYATNSIQEKQSLIRLKLNFLSGIESSMYQNPPIYALVDTWIFIGQVDELLSSDRLKYDGINHNMKLDSLYRGFCEFSKSTLRRADYKQKLNFVSAYIKEHKMTSIELDKSSPLDAYLQSEQIPDTAFIHTTGTLPQVMSDMNNRITFKSGAVTDKLRMESKLLALKAGVDSVNVQATLDSIQIQFDRFNTLVQQTPDQFHEEMQHLIQNVSPLLVRIDRQWGNTLTLIHHERVAVDSLIARERFNMDQLIAREREIAYQRIDDMAVNVTKQAMSSVEDMVSSVLIYVILFFIVILVVPFAMGFLSGRWSEKHKNRKK</sequence>
<dbReference type="Proteomes" id="UP000826212">
    <property type="component" value="Chromosome"/>
</dbReference>
<accession>A0AC61NDU0</accession>
<protein>
    <submittedName>
        <fullName evidence="1">Uncharacterized protein</fullName>
    </submittedName>
</protein>
<name>A0AC61NDU0_9BACT</name>
<evidence type="ECO:0000313" key="2">
    <source>
        <dbReference type="Proteomes" id="UP000826212"/>
    </source>
</evidence>
<gene>
    <name evidence="1" type="ORF">K4L44_14355</name>
</gene>
<dbReference type="EMBL" id="CP081303">
    <property type="protein sequence ID" value="QZE13732.1"/>
    <property type="molecule type" value="Genomic_DNA"/>
</dbReference>
<organism evidence="1 2">
    <name type="scientific">Halosquirtibacter laminarini</name>
    <dbReference type="NCBI Taxonomy" id="3374600"/>
    <lineage>
        <taxon>Bacteria</taxon>
        <taxon>Pseudomonadati</taxon>
        <taxon>Bacteroidota</taxon>
        <taxon>Bacteroidia</taxon>
        <taxon>Marinilabiliales</taxon>
        <taxon>Prolixibacteraceae</taxon>
        <taxon>Halosquirtibacter</taxon>
    </lineage>
</organism>
<keyword evidence="2" id="KW-1185">Reference proteome</keyword>